<evidence type="ECO:0000313" key="4">
    <source>
        <dbReference type="Proteomes" id="UP000248553"/>
    </source>
</evidence>
<dbReference type="PROSITE" id="PS51257">
    <property type="entry name" value="PROKAR_LIPOPROTEIN"/>
    <property type="match status" value="1"/>
</dbReference>
<evidence type="ECO:0000313" key="3">
    <source>
        <dbReference type="EMBL" id="RAK67055.1"/>
    </source>
</evidence>
<dbReference type="NCBIfam" id="TIGR04183">
    <property type="entry name" value="Por_Secre_tail"/>
    <property type="match status" value="1"/>
</dbReference>
<sequence length="2280" mass="235084">MRGAALLLGMAFFFRSFQPSPMRRPLPYLLLLLGCLCVCRSAQSQQLDSIGITTNGTVQAVARDGNTLYVGGSFSQAGYQTGAAAFVDRTGGFPVASLPRLSGTVYCAEPDGAGGWYAGGSFSITSGTLTLRNLVHVRSNHALDLAFRPNPDGAVNTVAVDGTTVYVGGSFANAGGLARQNLAAVAAGTGLATNWNPGANSTVQALRLDGPRLHAGGSFTQAGGQPQRYYAQLDKASGAAAHTVGPNSTVQALALDGNTLYLGGSFSETGYFTGALGWLPGTTSIPDNTVPRLSGTVYCAEPDGAGGWYVGGSFSITSGTLTLRNLVHLTASRTLDAAFAPNPDGAVNTVAVDGTTVYVGGSFANAGGLARQNLAAVAAGTGLATNWNPGANSTVQALRLDGPRLHAGGSFTQAGGQPQRYYAQLDKASGAAAHTVGPNSTVQALALDGNTLYLGGSFSETGYFTGALGWLPGSTDTPANGLGRYTGTVYCAEPDGADGWYVGGSFTWSSGAQQWNNLVHVRADLTLDPAFVANPNGAVQTLLLDGSTLYAGGSFSNIGGLARQNLAAVAAGTGLAVATWSPTTNGTVHALALTGNSLYLAGSFSQLNGLAQRGLGALHKTTGASVTGVPELNSTGNTLLLDGTTLYVGGSFSQIGTVTRQFLATLNTGTNAVGSFNASVNSTVQCLALDGNTLYVGGSFSSIGGQQRTRLAAVDKTTALATAWNPAPNGAVETLVPDGTTIYAGGSFTQIGGQARRYAAGLGTAGTGTPTSWLPEPNGPVYLLARNGNGRLIGGSFSLLHSVGRSYAAALGAADGTVTSWNPGPNSTVTALATGGTSVYVGGSFSSIGGQQRTRLAAVDKTTALATAWNPAPNGAVETLALDGTTIYAGGSFTQIGGQARRYAAGLGTTGTGTPTSWLPEPNGPVQVLSRSTSETLIGGSFSLLHSVGRSYAAALGAADGTVTSWNPGPNSTVTALATGGTSVYVGGSFSSIGGQQRTRLAAVDKTTALATAWNPAPNGSIETLALDGTTIYAGGSFTQIGGLDRNYAAALSTAGTGTPTSWNPRASSTVHHLAATSSGVLMGGSFVFLKAENRSNLFAVDLVSGLVSGWDPAPNGRINTLLTTASAIFVGGSYSQIGGQPRSNLAALNKTSGAASTWNPGPNGEVAALLLSGTRVYVGGSFTQAGGQTRNNLAAVGTTGTGTALAWTPNPDGRVLKISESDNVVYICGNFTNVGGQARRSVAALASATGATLPWNPNPNGTVQDLHVTARQVYLAGSFTRIGTTNRQNVGVVSKTTGAVMPWNPGANGTINDIEVKNNFVFIGGSFTAAGGQTVRNFASLNANTGLNNDWYPSFNSTVQTIYIDNRSGVYMGGSFSIVDGQQTGPYVRYSFPRNYFRPRVDGITPNQGGNIGDVAVDVIGSGFADGTTLRLTRTGQPALVVPDSLVGVIDGIRLRTKVNLTGLAVGAWNVVVAVPGDTTMTLTNAFNVEAGRKAAPWADIMGFNAIRPGQWQTYTVAYGNNGNVNAVGVPLWVAVPANVSFESDVAVARPSSTGIPWDTVGTSFLTDSIHDEPTSARLMPLMIPVIRPGEVGTFTFKIRTSGTPATVPLQCQVWVGEPLYSSLSEAGSRGVAGVNAITNDHIDCFVGVATGIAGVVWSNTPGVGCAIGAMDFAYRGLVRTAITGDPGLTVGSISLDLINVVAGCLPAVNAIRTGRDVLKVIASGNYKRVGAGVGGSGYAGTIKSCYDAFNPPTPPVKHQTRVVVSMDPNDKLGSSGLGGSPYVSTRVPFRYLIRFENYATASAAAQEVRVIDTLDVTKLDPASLQLGYISFGNRRVEVPRGLRNFTADVDLRPGNDLIVRVVAALNETSGILSWTFTSLDPTTMRPTLDPLAGFLPPNVTAPEGEGGVFFTIMPRAGLTTHTAIRNKACIYFDNNAVICTPTWTNRVDNVAPASAVQALPAQQISRSFAVNWSGSDTGSGVADYTVYYSVNGRSYQPWLRNTRLTSAIFTGRVDSTYRFYSVARDTALNEEAAPAQPDATTHIGQLQVLAGLNDTICANAAAYQLTGFAPAGGTWSGRGVTAAGLVTPSALLPGDNELVYTVTVSGQTQVAAKTVRVKAVPATPQVLRVGLDSLRSSVVGASYEWQVNNVVLPVATRTIRITQAGTYTVRVRGTNQCFSARSTTLTVLSAARAQQQQAVRIYPNPASRHFVVTAEALNAAPTTLRRIQLLDDVGRLVYEQDVRQRGAVELPTPAQPGLYVVRVFTDKGVVVQKLTVVP</sequence>
<dbReference type="PANTHER" id="PTHR31778:SF2">
    <property type="entry name" value="BUD SITE SELECTION PROTEIN RAX2"/>
    <property type="match status" value="1"/>
</dbReference>
<evidence type="ECO:0000259" key="2">
    <source>
        <dbReference type="Pfam" id="PF24595"/>
    </source>
</evidence>
<dbReference type="GO" id="GO:1902929">
    <property type="term" value="C:plasma membrane of growing cell tip"/>
    <property type="evidence" value="ECO:0007669"/>
    <property type="project" value="TreeGrafter"/>
</dbReference>
<name>A0A328BK63_9BACT</name>
<dbReference type="Gene3D" id="2.80.10.50">
    <property type="match status" value="1"/>
</dbReference>
<dbReference type="InterPro" id="IPR026444">
    <property type="entry name" value="Secre_tail"/>
</dbReference>
<dbReference type="InterPro" id="IPR055353">
    <property type="entry name" value="DUF7619"/>
</dbReference>
<accession>A0A328BK63</accession>
<keyword evidence="4" id="KW-1185">Reference proteome</keyword>
<proteinExistence type="predicted"/>
<dbReference type="Pfam" id="PF24595">
    <property type="entry name" value="DUF7619"/>
    <property type="match status" value="2"/>
</dbReference>
<evidence type="ECO:0000256" key="1">
    <source>
        <dbReference type="SAM" id="SignalP"/>
    </source>
</evidence>
<feature type="chain" id="PRO_5016453095" description="DUF7619 domain-containing protein" evidence="1">
    <location>
        <begin position="45"/>
        <end position="2280"/>
    </location>
</feature>
<dbReference type="SUPFAM" id="SSF50965">
    <property type="entry name" value="Galactose oxidase, central domain"/>
    <property type="match status" value="1"/>
</dbReference>
<organism evidence="3 4">
    <name type="scientific">Hymenobacter edaphi</name>
    <dbReference type="NCBI Taxonomy" id="2211146"/>
    <lineage>
        <taxon>Bacteria</taxon>
        <taxon>Pseudomonadati</taxon>
        <taxon>Bacteroidota</taxon>
        <taxon>Cytophagia</taxon>
        <taxon>Cytophagales</taxon>
        <taxon>Hymenobacteraceae</taxon>
        <taxon>Hymenobacter</taxon>
    </lineage>
</organism>
<feature type="domain" description="DUF7619" evidence="2">
    <location>
        <begin position="1769"/>
        <end position="1832"/>
    </location>
</feature>
<feature type="domain" description="DUF7619" evidence="2">
    <location>
        <begin position="1898"/>
        <end position="1947"/>
    </location>
</feature>
<protein>
    <recommendedName>
        <fullName evidence="2">DUF7619 domain-containing protein</fullName>
    </recommendedName>
</protein>
<reference evidence="4" key="1">
    <citation type="submission" date="2018-05" db="EMBL/GenBank/DDBJ databases">
        <authorList>
            <person name="Nie L."/>
        </authorList>
    </citation>
    <scope>NUCLEOTIDE SEQUENCE [LARGE SCALE GENOMIC DNA]</scope>
    <source>
        <strain evidence="4">NL</strain>
    </source>
</reference>
<keyword evidence="1" id="KW-0732">Signal</keyword>
<gene>
    <name evidence="3" type="ORF">DLM85_12725</name>
</gene>
<dbReference type="Proteomes" id="UP000248553">
    <property type="component" value="Unassembled WGS sequence"/>
</dbReference>
<dbReference type="EMBL" id="QHKM01000003">
    <property type="protein sequence ID" value="RAK67055.1"/>
    <property type="molecule type" value="Genomic_DNA"/>
</dbReference>
<dbReference type="PANTHER" id="PTHR31778">
    <property type="entry name" value="BUD SITE SELECTION PROTEIN RAX2"/>
    <property type="match status" value="1"/>
</dbReference>
<comment type="caution">
    <text evidence="3">The sequence shown here is derived from an EMBL/GenBank/DDBJ whole genome shotgun (WGS) entry which is preliminary data.</text>
</comment>
<dbReference type="InterPro" id="IPR011043">
    <property type="entry name" value="Gal_Oxase/kelch_b-propeller"/>
</dbReference>
<feature type="signal peptide" evidence="1">
    <location>
        <begin position="1"/>
        <end position="44"/>
    </location>
</feature>